<protein>
    <submittedName>
        <fullName evidence="2">Uncharacterized protein</fullName>
    </submittedName>
</protein>
<keyword evidence="1" id="KW-1185">Reference proteome</keyword>
<reference evidence="2" key="3">
    <citation type="submission" date="2025-08" db="UniProtKB">
        <authorList>
            <consortium name="RefSeq"/>
        </authorList>
    </citation>
    <scope>IDENTIFICATION</scope>
    <source>
        <strain evidence="2">CBS 342.82</strain>
    </source>
</reference>
<name>A0A6J3LXE6_9PEZI</name>
<proteinExistence type="predicted"/>
<reference evidence="2" key="1">
    <citation type="submission" date="2020-01" db="EMBL/GenBank/DDBJ databases">
        <authorList>
            <consortium name="DOE Joint Genome Institute"/>
            <person name="Haridas S."/>
            <person name="Albert R."/>
            <person name="Binder M."/>
            <person name="Bloem J."/>
            <person name="Labutti K."/>
            <person name="Salamov A."/>
            <person name="Andreopoulos B."/>
            <person name="Baker S.E."/>
            <person name="Barry K."/>
            <person name="Bills G."/>
            <person name="Bluhm B.H."/>
            <person name="Cannon C."/>
            <person name="Castanera R."/>
            <person name="Culley D.E."/>
            <person name="Daum C."/>
            <person name="Ezra D."/>
            <person name="Gonzalez J.B."/>
            <person name="Henrissat B."/>
            <person name="Kuo A."/>
            <person name="Liang C."/>
            <person name="Lipzen A."/>
            <person name="Lutzoni F."/>
            <person name="Magnuson J."/>
            <person name="Mondo S."/>
            <person name="Nolan M."/>
            <person name="Ohm R."/>
            <person name="Pangilinan J."/>
            <person name="Park H.-J."/>
            <person name="Ramirez L."/>
            <person name="Alfaro M."/>
            <person name="Sun H."/>
            <person name="Tritt A."/>
            <person name="Yoshinaga Y."/>
            <person name="Zwiers L.-H."/>
            <person name="Turgeon B.G."/>
            <person name="Goodwin S.B."/>
            <person name="Spatafora J.W."/>
            <person name="Crous P.W."/>
            <person name="Grigoriev I.V."/>
        </authorList>
    </citation>
    <scope>NUCLEOTIDE SEQUENCE</scope>
    <source>
        <strain evidence="2">CBS 342.82</strain>
    </source>
</reference>
<dbReference type="Proteomes" id="UP000504637">
    <property type="component" value="Unplaced"/>
</dbReference>
<dbReference type="RefSeq" id="XP_033457462.1">
    <property type="nucleotide sequence ID" value="XM_033608718.1"/>
</dbReference>
<organism evidence="2">
    <name type="scientific">Dissoconium aciculare CBS 342.82</name>
    <dbReference type="NCBI Taxonomy" id="1314786"/>
    <lineage>
        <taxon>Eukaryota</taxon>
        <taxon>Fungi</taxon>
        <taxon>Dikarya</taxon>
        <taxon>Ascomycota</taxon>
        <taxon>Pezizomycotina</taxon>
        <taxon>Dothideomycetes</taxon>
        <taxon>Dothideomycetidae</taxon>
        <taxon>Mycosphaerellales</taxon>
        <taxon>Dissoconiaceae</taxon>
        <taxon>Dissoconium</taxon>
    </lineage>
</organism>
<evidence type="ECO:0000313" key="1">
    <source>
        <dbReference type="Proteomes" id="UP000504637"/>
    </source>
</evidence>
<gene>
    <name evidence="2" type="ORF">K489DRAFT_55829</name>
</gene>
<reference evidence="2" key="2">
    <citation type="submission" date="2020-04" db="EMBL/GenBank/DDBJ databases">
        <authorList>
            <consortium name="NCBI Genome Project"/>
        </authorList>
    </citation>
    <scope>NUCLEOTIDE SEQUENCE</scope>
    <source>
        <strain evidence="2">CBS 342.82</strain>
    </source>
</reference>
<sequence length="155" mass="17485">MISFPVSHSQLQHSPHCSLLPPSEKFPDVSFSFSSYFSSFRLLPLNSHVVIGELPRKKGEEGDGRAIRGFSGRFFAHRRRTRERQHMCVFCFLSRVKLSSDFFSFSPKTNRSKFFSPSFLLSTSRQQFSAFGAKGSRRVSSHPRGVSSLLTGSDA</sequence>
<dbReference type="AlphaFoldDB" id="A0A6J3LXE6"/>
<accession>A0A6J3LXE6</accession>
<evidence type="ECO:0000313" key="2">
    <source>
        <dbReference type="RefSeq" id="XP_033457462.1"/>
    </source>
</evidence>
<dbReference type="GeneID" id="54366518"/>